<dbReference type="InterPro" id="IPR045089">
    <property type="entry name" value="PGGT1B-like"/>
</dbReference>
<gene>
    <name evidence="10" type="ORF">A3Q56_05488</name>
</gene>
<dbReference type="GO" id="GO:0046872">
    <property type="term" value="F:metal ion binding"/>
    <property type="evidence" value="ECO:0007669"/>
    <property type="project" value="UniProtKB-KW"/>
</dbReference>
<dbReference type="GO" id="GO:0005968">
    <property type="term" value="C:Rab-protein geranylgeranyltransferase complex"/>
    <property type="evidence" value="ECO:0007669"/>
    <property type="project" value="UniProtKB-UniRule"/>
</dbReference>
<dbReference type="OrthoDB" id="5428259at2759"/>
<evidence type="ECO:0000256" key="8">
    <source>
        <dbReference type="RuleBase" id="RU365076"/>
    </source>
</evidence>
<feature type="domain" description="Prenyltransferase alpha-alpha toroid" evidence="9">
    <location>
        <begin position="19"/>
        <end position="303"/>
    </location>
</feature>
<proteinExistence type="inferred from homology"/>
<evidence type="ECO:0000256" key="2">
    <source>
        <dbReference type="ARBA" id="ARBA00022602"/>
    </source>
</evidence>
<comment type="similarity">
    <text evidence="1 8">Belongs to the protein prenyltransferase subunit beta family.</text>
</comment>
<keyword evidence="3 8" id="KW-0808">Transferase</keyword>
<dbReference type="SUPFAM" id="SSF48239">
    <property type="entry name" value="Terpenoid cyclases/Protein prenyltransferases"/>
    <property type="match status" value="1"/>
</dbReference>
<dbReference type="InterPro" id="IPR001330">
    <property type="entry name" value="Prenyltrans"/>
</dbReference>
<dbReference type="InterPro" id="IPR026873">
    <property type="entry name" value="Ptb1"/>
</dbReference>
<evidence type="ECO:0000256" key="7">
    <source>
        <dbReference type="ARBA" id="ARBA00047658"/>
    </source>
</evidence>
<dbReference type="PANTHER" id="PTHR11774:SF11">
    <property type="entry name" value="GERANYLGERANYL TRANSFERASE TYPE-2 SUBUNIT BETA"/>
    <property type="match status" value="1"/>
</dbReference>
<sequence>MDVKDIDVKYGDTLINHLYLKKHVEFIENIDSINLKFKMETCNFRMSAVYWCLMCAETMGLLWTEKNQMIIKFVKQCQNEDGGFSSDENIHIMVILDSVDLINPEKIYQYVLSLWSQKGYFRGDDFDDYMDNKNDFSALMIINMLKRECPHIEKVYNNVIECLNFDGSFGRRLDSESHCGQVYCCVGILSLMRRLDKIDTNKLGFWLCNRQLPSGGLNGRPQKKPDTCYSWWVLSSLKIIGKIDWIDQNHLKKFIYQCQDPENGGFSDRPGDMCDPFHTCFSLTGLSLMNMDDMKKVHPVYCLPMKCKPQSPEIVKIDHHSVTLNWSSTIDAINESEGNLTGDDRCIACLYCNIYSQWKEVY</sequence>
<keyword evidence="6 8" id="KW-0862">Zinc</keyword>
<feature type="non-terminal residue" evidence="10">
    <location>
        <position position="362"/>
    </location>
</feature>
<evidence type="ECO:0000256" key="1">
    <source>
        <dbReference type="ARBA" id="ARBA00010497"/>
    </source>
</evidence>
<evidence type="ECO:0000256" key="4">
    <source>
        <dbReference type="ARBA" id="ARBA00022723"/>
    </source>
</evidence>
<dbReference type="Pfam" id="PF00432">
    <property type="entry name" value="Prenyltrans"/>
    <property type="match status" value="1"/>
</dbReference>
<evidence type="ECO:0000256" key="5">
    <source>
        <dbReference type="ARBA" id="ARBA00022737"/>
    </source>
</evidence>
<dbReference type="Proteomes" id="UP000078046">
    <property type="component" value="Unassembled WGS sequence"/>
</dbReference>
<keyword evidence="11" id="KW-1185">Reference proteome</keyword>
<evidence type="ECO:0000259" key="9">
    <source>
        <dbReference type="Pfam" id="PF00432"/>
    </source>
</evidence>
<dbReference type="EMBL" id="LWCA01000830">
    <property type="protein sequence ID" value="OAF66783.1"/>
    <property type="molecule type" value="Genomic_DNA"/>
</dbReference>
<reference evidence="10 11" key="1">
    <citation type="submission" date="2016-04" db="EMBL/GenBank/DDBJ databases">
        <title>The genome of Intoshia linei affirms orthonectids as highly simplified spiralians.</title>
        <authorList>
            <person name="Mikhailov K.V."/>
            <person name="Slusarev G.S."/>
            <person name="Nikitin M.A."/>
            <person name="Logacheva M.D."/>
            <person name="Penin A."/>
            <person name="Aleoshin V."/>
            <person name="Panchin Y.V."/>
        </authorList>
    </citation>
    <scope>NUCLEOTIDE SEQUENCE [LARGE SCALE GENOMIC DNA]</scope>
    <source>
        <strain evidence="10">Intl2013</strain>
        <tissue evidence="10">Whole animal</tissue>
    </source>
</reference>
<evidence type="ECO:0000313" key="11">
    <source>
        <dbReference type="Proteomes" id="UP000078046"/>
    </source>
</evidence>
<dbReference type="EC" id="2.5.1.60" evidence="8"/>
<keyword evidence="4 8" id="KW-0479">Metal-binding</keyword>
<dbReference type="Gene3D" id="1.50.10.20">
    <property type="match status" value="1"/>
</dbReference>
<protein>
    <recommendedName>
        <fullName evidence="8">Geranylgeranyl transferase type-2 subunit beta</fullName>
        <ecNumber evidence="8">2.5.1.60</ecNumber>
    </recommendedName>
</protein>
<dbReference type="InterPro" id="IPR008930">
    <property type="entry name" value="Terpenoid_cyclase/PrenylTrfase"/>
</dbReference>
<evidence type="ECO:0000256" key="3">
    <source>
        <dbReference type="ARBA" id="ARBA00022679"/>
    </source>
</evidence>
<keyword evidence="2 8" id="KW-0637">Prenyltransferase</keyword>
<comment type="function">
    <text evidence="8">Catalyzes the transfer of a geranylgeranyl moiety from geranylgeranyl diphosphate to both cysteines of proteins with the C-terminal sequence -XXCC, -XCXC and -CCXX.</text>
</comment>
<dbReference type="GO" id="GO:0004663">
    <property type="term" value="F:Rab geranylgeranyltransferase activity"/>
    <property type="evidence" value="ECO:0007669"/>
    <property type="project" value="UniProtKB-UniRule"/>
</dbReference>
<evidence type="ECO:0000313" key="10">
    <source>
        <dbReference type="EMBL" id="OAF66783.1"/>
    </source>
</evidence>
<organism evidence="10 11">
    <name type="scientific">Intoshia linei</name>
    <dbReference type="NCBI Taxonomy" id="1819745"/>
    <lineage>
        <taxon>Eukaryota</taxon>
        <taxon>Metazoa</taxon>
        <taxon>Spiralia</taxon>
        <taxon>Lophotrochozoa</taxon>
        <taxon>Mesozoa</taxon>
        <taxon>Orthonectida</taxon>
        <taxon>Rhopaluridae</taxon>
        <taxon>Intoshia</taxon>
    </lineage>
</organism>
<dbReference type="AlphaFoldDB" id="A0A177AZI5"/>
<name>A0A177AZI5_9BILA</name>
<comment type="caution">
    <text evidence="10">The sequence shown here is derived from an EMBL/GenBank/DDBJ whole genome shotgun (WGS) entry which is preliminary data.</text>
</comment>
<comment type="cofactor">
    <cofactor evidence="8">
        <name>Zn(2+)</name>
        <dbReference type="ChEBI" id="CHEBI:29105"/>
    </cofactor>
    <text evidence="8">Binds 1 zinc ion per subunit.</text>
</comment>
<dbReference type="PANTHER" id="PTHR11774">
    <property type="entry name" value="GERANYLGERANYL TRANSFERASE TYPE BETA SUBUNIT"/>
    <property type="match status" value="1"/>
</dbReference>
<evidence type="ECO:0000256" key="6">
    <source>
        <dbReference type="ARBA" id="ARBA00022833"/>
    </source>
</evidence>
<dbReference type="CDD" id="cd02894">
    <property type="entry name" value="GGTase-II"/>
    <property type="match status" value="1"/>
</dbReference>
<accession>A0A177AZI5</accession>
<comment type="catalytic activity">
    <reaction evidence="7 8">
        <text>geranylgeranyl diphosphate + L-cysteinyl-[protein] = S-geranylgeranyl-L-cysteinyl-[protein] + diphosphate</text>
        <dbReference type="Rhea" id="RHEA:21240"/>
        <dbReference type="Rhea" id="RHEA-COMP:10131"/>
        <dbReference type="Rhea" id="RHEA-COMP:11537"/>
        <dbReference type="ChEBI" id="CHEBI:29950"/>
        <dbReference type="ChEBI" id="CHEBI:33019"/>
        <dbReference type="ChEBI" id="CHEBI:57533"/>
        <dbReference type="ChEBI" id="CHEBI:86021"/>
        <dbReference type="EC" id="2.5.1.60"/>
    </reaction>
</comment>
<keyword evidence="5" id="KW-0677">Repeat</keyword>